<evidence type="ECO:0000313" key="6">
    <source>
        <dbReference type="Proteomes" id="UP000581087"/>
    </source>
</evidence>
<keyword evidence="5" id="KW-1185">Reference proteome</keyword>
<evidence type="ECO:0000256" key="1">
    <source>
        <dbReference type="SAM" id="SignalP"/>
    </source>
</evidence>
<proteinExistence type="predicted"/>
<dbReference type="PANTHER" id="PTHR36933:SF1">
    <property type="entry name" value="SLL0788 PROTEIN"/>
    <property type="match status" value="1"/>
</dbReference>
<dbReference type="AlphaFoldDB" id="A0A4Q2M6K8"/>
<protein>
    <submittedName>
        <fullName evidence="4">DUF305 domain-containing protein</fullName>
    </submittedName>
</protein>
<dbReference type="Gene3D" id="1.20.1260.10">
    <property type="match status" value="1"/>
</dbReference>
<evidence type="ECO:0000313" key="4">
    <source>
        <dbReference type="EMBL" id="RXZ87825.1"/>
    </source>
</evidence>
<dbReference type="EMBL" id="SDPM01000001">
    <property type="protein sequence ID" value="RXZ87825.1"/>
    <property type="molecule type" value="Genomic_DNA"/>
</dbReference>
<dbReference type="Proteomes" id="UP000292686">
    <property type="component" value="Unassembled WGS sequence"/>
</dbReference>
<name>A0A4Q2M6K8_9MICO</name>
<dbReference type="InterPro" id="IPR005183">
    <property type="entry name" value="DUF305_CopM-like"/>
</dbReference>
<dbReference type="Pfam" id="PF03713">
    <property type="entry name" value="DUF305"/>
    <property type="match status" value="1"/>
</dbReference>
<feature type="domain" description="DUF305" evidence="2">
    <location>
        <begin position="58"/>
        <end position="231"/>
    </location>
</feature>
<organism evidence="4 5">
    <name type="scientific">Agromyces atrinae</name>
    <dbReference type="NCBI Taxonomy" id="592376"/>
    <lineage>
        <taxon>Bacteria</taxon>
        <taxon>Bacillati</taxon>
        <taxon>Actinomycetota</taxon>
        <taxon>Actinomycetes</taxon>
        <taxon>Micrococcales</taxon>
        <taxon>Microbacteriaceae</taxon>
        <taxon>Agromyces</taxon>
    </lineage>
</organism>
<dbReference type="OrthoDB" id="26872at2"/>
<gene>
    <name evidence="3" type="ORF">BJ972_002539</name>
    <name evidence="4" type="ORF">ESP50_01065</name>
</gene>
<feature type="chain" id="PRO_5038239003" evidence="1">
    <location>
        <begin position="23"/>
        <end position="240"/>
    </location>
</feature>
<dbReference type="Proteomes" id="UP000581087">
    <property type="component" value="Unassembled WGS sequence"/>
</dbReference>
<evidence type="ECO:0000313" key="5">
    <source>
        <dbReference type="Proteomes" id="UP000292686"/>
    </source>
</evidence>
<reference evidence="4 5" key="1">
    <citation type="submission" date="2019-01" db="EMBL/GenBank/DDBJ databases">
        <title>Agromyces.</title>
        <authorList>
            <person name="Li J."/>
        </authorList>
    </citation>
    <scope>NUCLEOTIDE SEQUENCE [LARGE SCALE GENOMIC DNA]</scope>
    <source>
        <strain evidence="4 5">DSM 23870</strain>
    </source>
</reference>
<dbReference type="RefSeq" id="WP_129172090.1">
    <property type="nucleotide sequence ID" value="NZ_JACCBI010000001.1"/>
</dbReference>
<comment type="caution">
    <text evidence="4">The sequence shown here is derived from an EMBL/GenBank/DDBJ whole genome shotgun (WGS) entry which is preliminary data.</text>
</comment>
<dbReference type="PANTHER" id="PTHR36933">
    <property type="entry name" value="SLL0788 PROTEIN"/>
    <property type="match status" value="1"/>
</dbReference>
<dbReference type="InterPro" id="IPR012347">
    <property type="entry name" value="Ferritin-like"/>
</dbReference>
<reference evidence="3 6" key="2">
    <citation type="submission" date="2020-07" db="EMBL/GenBank/DDBJ databases">
        <title>Sequencing the genomes of 1000 actinobacteria strains.</title>
        <authorList>
            <person name="Klenk H.-P."/>
        </authorList>
    </citation>
    <scope>NUCLEOTIDE SEQUENCE [LARGE SCALE GENOMIC DNA]</scope>
    <source>
        <strain evidence="3 6">DSM 23870</strain>
    </source>
</reference>
<feature type="signal peptide" evidence="1">
    <location>
        <begin position="1"/>
        <end position="22"/>
    </location>
</feature>
<evidence type="ECO:0000259" key="2">
    <source>
        <dbReference type="Pfam" id="PF03713"/>
    </source>
</evidence>
<sequence>MARRPRLAAAAAVIALSIAALSAVVVGRAMIGGPDVSSVQASGAGTVASTPAFPAAADYCYVDAMVPHHEQALLLSEIILEEPAVSDRLRALADFIIVDQEREITAMLAWRDAWVAADRTITVPAAGSGSHAGHGTSTTTVTVDAPTGCDSHADHSAMKGMATPEQLDELRAAEGDAAQRLFLDLMIVHHEGALEMAELVVREGDNLFTRASAKHVMIEQDREITAMRSMLDDLSAGTLE</sequence>
<accession>A0A4Q2M6K8</accession>
<keyword evidence="1" id="KW-0732">Signal</keyword>
<evidence type="ECO:0000313" key="3">
    <source>
        <dbReference type="EMBL" id="NYD68020.1"/>
    </source>
</evidence>
<dbReference type="EMBL" id="JACCBI010000001">
    <property type="protein sequence ID" value="NYD68020.1"/>
    <property type="molecule type" value="Genomic_DNA"/>
</dbReference>